<feature type="region of interest" description="Disordered" evidence="1">
    <location>
        <begin position="1"/>
        <end position="125"/>
    </location>
</feature>
<keyword evidence="2" id="KW-1133">Transmembrane helix</keyword>
<dbReference type="Gene3D" id="1.20.1640.10">
    <property type="entry name" value="Multidrug efflux transporter AcrB transmembrane domain"/>
    <property type="match status" value="1"/>
</dbReference>
<dbReference type="GO" id="GO:0005886">
    <property type="term" value="C:plasma membrane"/>
    <property type="evidence" value="ECO:0007669"/>
    <property type="project" value="TreeGrafter"/>
</dbReference>
<feature type="transmembrane region" description="Helical" evidence="2">
    <location>
        <begin position="899"/>
        <end position="923"/>
    </location>
</feature>
<feature type="transmembrane region" description="Helical" evidence="2">
    <location>
        <begin position="976"/>
        <end position="999"/>
    </location>
</feature>
<feature type="transmembrane region" description="Helical" evidence="2">
    <location>
        <begin position="944"/>
        <end position="964"/>
    </location>
</feature>
<dbReference type="EMBL" id="CAJGYM010000112">
    <property type="protein sequence ID" value="CAD6198019.1"/>
    <property type="molecule type" value="Genomic_DNA"/>
</dbReference>
<evidence type="ECO:0008006" key="5">
    <source>
        <dbReference type="Google" id="ProtNLM"/>
    </source>
</evidence>
<feature type="transmembrane region" description="Helical" evidence="2">
    <location>
        <begin position="873"/>
        <end position="893"/>
    </location>
</feature>
<evidence type="ECO:0000256" key="1">
    <source>
        <dbReference type="SAM" id="MobiDB-lite"/>
    </source>
</evidence>
<feature type="transmembrane region" description="Helical" evidence="2">
    <location>
        <begin position="525"/>
        <end position="553"/>
    </location>
</feature>
<feature type="compositionally biased region" description="Low complexity" evidence="1">
    <location>
        <begin position="1102"/>
        <end position="1113"/>
    </location>
</feature>
<feature type="transmembrane region" description="Helical" evidence="2">
    <location>
        <begin position="456"/>
        <end position="475"/>
    </location>
</feature>
<dbReference type="GO" id="GO:0006897">
    <property type="term" value="P:endocytosis"/>
    <property type="evidence" value="ECO:0007669"/>
    <property type="project" value="TreeGrafter"/>
</dbReference>
<comment type="caution">
    <text evidence="3">The sequence shown here is derived from an EMBL/GenBank/DDBJ whole genome shotgun (WGS) entry which is preliminary data.</text>
</comment>
<dbReference type="PANTHER" id="PTHR10796">
    <property type="entry name" value="PATCHED-RELATED"/>
    <property type="match status" value="1"/>
</dbReference>
<dbReference type="SUPFAM" id="SSF82866">
    <property type="entry name" value="Multidrug efflux transporter AcrB transmembrane domain"/>
    <property type="match status" value="1"/>
</dbReference>
<feature type="transmembrane region" description="Helical" evidence="2">
    <location>
        <begin position="652"/>
        <end position="672"/>
    </location>
</feature>
<reference evidence="3" key="1">
    <citation type="submission" date="2020-10" db="EMBL/GenBank/DDBJ databases">
        <authorList>
            <person name="Kikuchi T."/>
        </authorList>
    </citation>
    <scope>NUCLEOTIDE SEQUENCE</scope>
    <source>
        <strain evidence="3">NKZ352</strain>
    </source>
</reference>
<dbReference type="PANTHER" id="PTHR10796:SF187">
    <property type="entry name" value="SSD DOMAIN-CONTAINING PROTEIN"/>
    <property type="match status" value="1"/>
</dbReference>
<feature type="non-terminal residue" evidence="3">
    <location>
        <position position="1212"/>
    </location>
</feature>
<gene>
    <name evidence="3" type="ORF">CAUJ_LOCUS13926</name>
</gene>
<evidence type="ECO:0000313" key="3">
    <source>
        <dbReference type="EMBL" id="CAD6198019.1"/>
    </source>
</evidence>
<dbReference type="InterPro" id="IPR051697">
    <property type="entry name" value="Patched_domain-protein"/>
</dbReference>
<accession>A0A8S1HRL6</accession>
<dbReference type="AlphaFoldDB" id="A0A8S1HRL6"/>
<proteinExistence type="predicted"/>
<evidence type="ECO:0000256" key="2">
    <source>
        <dbReference type="SAM" id="Phobius"/>
    </source>
</evidence>
<dbReference type="GO" id="GO:0018996">
    <property type="term" value="P:molting cycle, collagen and cuticulin-based cuticle"/>
    <property type="evidence" value="ECO:0007669"/>
    <property type="project" value="TreeGrafter"/>
</dbReference>
<protein>
    <recommendedName>
        <fullName evidence="5">SSD domain-containing protein</fullName>
    </recommendedName>
</protein>
<feature type="compositionally biased region" description="Low complexity" evidence="1">
    <location>
        <begin position="1143"/>
        <end position="1156"/>
    </location>
</feature>
<dbReference type="GO" id="GO:0030659">
    <property type="term" value="C:cytoplasmic vesicle membrane"/>
    <property type="evidence" value="ECO:0007669"/>
    <property type="project" value="TreeGrafter"/>
</dbReference>
<name>A0A8S1HRL6_9PELO</name>
<organism evidence="3 4">
    <name type="scientific">Caenorhabditis auriculariae</name>
    <dbReference type="NCBI Taxonomy" id="2777116"/>
    <lineage>
        <taxon>Eukaryota</taxon>
        <taxon>Metazoa</taxon>
        <taxon>Ecdysozoa</taxon>
        <taxon>Nematoda</taxon>
        <taxon>Chromadorea</taxon>
        <taxon>Rhabditida</taxon>
        <taxon>Rhabditina</taxon>
        <taxon>Rhabditomorpha</taxon>
        <taxon>Rhabditoidea</taxon>
        <taxon>Rhabditidae</taxon>
        <taxon>Peloderinae</taxon>
        <taxon>Caenorhabditis</taxon>
    </lineage>
</organism>
<feature type="transmembrane region" description="Helical" evidence="2">
    <location>
        <begin position="559"/>
        <end position="586"/>
    </location>
</feature>
<evidence type="ECO:0000313" key="4">
    <source>
        <dbReference type="Proteomes" id="UP000835052"/>
    </source>
</evidence>
<keyword evidence="2" id="KW-0472">Membrane</keyword>
<dbReference type="Proteomes" id="UP000835052">
    <property type="component" value="Unassembled WGS sequence"/>
</dbReference>
<feature type="region of interest" description="Disordered" evidence="1">
    <location>
        <begin position="1074"/>
        <end position="1172"/>
    </location>
</feature>
<sequence length="1212" mass="136007">PAPPPTVPPPDESSTDEDAGGCPNYSSTSTASTAAAAAVYNNAREPTRVSTLKREDKEKKQRERIERERRELEERRVETRKTSSSPSMTPPVTSPVSHHPLGERTSYVEEPPSTTTTLDRRDRKAEKALVRRITNEMQMATYVHKIDVPNVKHPVGAYTPGVYRIRSLRFFEVGLRRLLWSLGKFLANRPFSSIFVAILCFAMALAMPIYRREQIFVDVPFRHLFGTASDVIANSVVPGGVAPKSPDFNYSNPAFTSLNFRERQHYAVLLRTISSRDTVLRKDAVLAYTALKKKLDHFPLEKREFLVSCSQECEMDRDMVDRIVKKSPQVAPNLSGNLCDYKQGFLEHDQAVHWRSRVETDTDGAISRAASLLMKFELRDDLSEDEQRAWQRHFDEQVRLTAAQSLNMLPWSPEVFRITVIEAIQDQYWWLIVCAFILFIFCFAASFGINAYQSKPLVGIMIFVALIVSGLTGLAMQFYRDSAIDPLIWPVAFVSLGIGLLWLFHLHHSWARYSSAAVHPTEKIAFILAHDLPGTVSAAAVVVVTFLVMGFVMTNAHMGAVFLGVAASVAIIIVFSVLFVSVFVYIGGRREARGVKWYQLFKTGDTHFTAPQLSSFDSSSLFSLHDRLLDTRPSATRAVGCKLIARSMRYPIVFFCTAYLIFAVWGCTNMRIDIKEEDFLPRASSATKFIEQYREQFGKTTQFLELSIENLIEYHNESTQAAIFDLLDTAVSDGYATRSISWLSEFVKFQQTSIYDITPDTFVPVANLIFLRSEPYRKFASDISLDRYQNDIVKSRMYLELTPKGYSQRVALVDQLLSRAAEKGLPISVSVPASMSLRHDLGTLSSGLYAFGIALVSLFVLSLIFLGQPALTFLLLFTSIAVLIETVGYAVHWGVPLNVITLTMALAGNALTCTIVMAFCYSYSMSGRSQIRAGVRIQYTFQATLVPVVFACIVPVVTYLPMFAVDAPIVSHIWKILVLNASATLIHYLFFLPNLMLLLSEHFSLGCSSLNCAECCCDMDDDSSIYYIPTGGRAIHPAEGIYQHPSYTYSVPKTIINPAPPHYLAIAGPPSNAMYGHHGDYGQRDGTRRSRRVRRHSENSVAPTDMPTAATTPKHIRSESKRRRPRRAASRDSEIYEAPPSPRVTMSSSRSTSPSRYGRQQSAPAQGRSPMVARAAPATYYDESDRHWRPYVQPQPYMFYPGPMYGGQTHMR</sequence>
<feature type="compositionally biased region" description="Pro residues" evidence="1">
    <location>
        <begin position="1"/>
        <end position="11"/>
    </location>
</feature>
<feature type="compositionally biased region" description="Basic and acidic residues" evidence="1">
    <location>
        <begin position="52"/>
        <end position="81"/>
    </location>
</feature>
<feature type="transmembrane region" description="Helical" evidence="2">
    <location>
        <begin position="847"/>
        <end position="866"/>
    </location>
</feature>
<dbReference type="OrthoDB" id="5854469at2759"/>
<feature type="compositionally biased region" description="Basic and acidic residues" evidence="1">
    <location>
        <begin position="1077"/>
        <end position="1088"/>
    </location>
</feature>
<feature type="transmembrane region" description="Helical" evidence="2">
    <location>
        <begin position="428"/>
        <end position="449"/>
    </location>
</feature>
<keyword evidence="4" id="KW-1185">Reference proteome</keyword>
<feature type="compositionally biased region" description="Low complexity" evidence="1">
    <location>
        <begin position="26"/>
        <end position="38"/>
    </location>
</feature>
<keyword evidence="2" id="KW-0812">Transmembrane</keyword>
<feature type="transmembrane region" description="Helical" evidence="2">
    <location>
        <begin position="487"/>
        <end position="504"/>
    </location>
</feature>